<dbReference type="RefSeq" id="WP_131306692.1">
    <property type="nucleotide sequence ID" value="NZ_SJFN01000005.1"/>
</dbReference>
<reference evidence="2 3" key="1">
    <citation type="submission" date="2019-02" db="EMBL/GenBank/DDBJ databases">
        <title>Siculibacillus lacustris gen. nov., sp. nov., a new rosette-forming bacterium isolated from a freshwater crater lake (Lake St. Ana, Romania).</title>
        <authorList>
            <person name="Felfoldi T."/>
            <person name="Marton Z."/>
            <person name="Szabo A."/>
            <person name="Mentes A."/>
            <person name="Boka K."/>
            <person name="Marialigeti K."/>
            <person name="Mathe I."/>
            <person name="Koncz M."/>
            <person name="Schumann P."/>
            <person name="Toth E."/>
        </authorList>
    </citation>
    <scope>NUCLEOTIDE SEQUENCE [LARGE SCALE GENOMIC DNA]</scope>
    <source>
        <strain evidence="2 3">SA-279</strain>
    </source>
</reference>
<evidence type="ECO:0000313" key="2">
    <source>
        <dbReference type="EMBL" id="TBW39957.1"/>
    </source>
</evidence>
<name>A0A4Q9VXB3_9HYPH</name>
<dbReference type="EMBL" id="SJFN01000005">
    <property type="protein sequence ID" value="TBW39957.1"/>
    <property type="molecule type" value="Genomic_DNA"/>
</dbReference>
<organism evidence="2 3">
    <name type="scientific">Siculibacillus lacustris</name>
    <dbReference type="NCBI Taxonomy" id="1549641"/>
    <lineage>
        <taxon>Bacteria</taxon>
        <taxon>Pseudomonadati</taxon>
        <taxon>Pseudomonadota</taxon>
        <taxon>Alphaproteobacteria</taxon>
        <taxon>Hyphomicrobiales</taxon>
        <taxon>Ancalomicrobiaceae</taxon>
        <taxon>Siculibacillus</taxon>
    </lineage>
</organism>
<feature type="domain" description="Methyltransferase type 11" evidence="1">
    <location>
        <begin position="84"/>
        <end position="130"/>
    </location>
</feature>
<sequence>MFLDVVDLRNFYGGPLGGLVRKMLRAKLAEMWPKVGGDRVLGIGYATPLLRPFIGRAERVIGFMPARQGVVNWPWEGPSATALIDETALPLPDSSVDRVLLVHTLEMADDPSEVLREIWRVMAPGGRLICVVPNRIGLWARLETTPFGYGLPFSQGQLDSLLKTTLFSPIDWRGALYMLPSSRPFAIRMAGALERFGARTWPTLAGVLVVEATKQLYQGLPARSGNRLRAAPIFRPALIRVAEDEAPELGHGRPT</sequence>
<keyword evidence="2" id="KW-0489">Methyltransferase</keyword>
<dbReference type="Pfam" id="PF08241">
    <property type="entry name" value="Methyltransf_11"/>
    <property type="match status" value="1"/>
</dbReference>
<accession>A0A4Q9VXB3</accession>
<dbReference type="GO" id="GO:0032259">
    <property type="term" value="P:methylation"/>
    <property type="evidence" value="ECO:0007669"/>
    <property type="project" value="UniProtKB-KW"/>
</dbReference>
<gene>
    <name evidence="2" type="ORF">EYW49_04615</name>
</gene>
<protein>
    <submittedName>
        <fullName evidence="2">Class I SAM-dependent methyltransferase</fullName>
    </submittedName>
</protein>
<dbReference type="InterPro" id="IPR013216">
    <property type="entry name" value="Methyltransf_11"/>
</dbReference>
<dbReference type="Proteomes" id="UP000292781">
    <property type="component" value="Unassembled WGS sequence"/>
</dbReference>
<keyword evidence="3" id="KW-1185">Reference proteome</keyword>
<dbReference type="AlphaFoldDB" id="A0A4Q9VXB3"/>
<evidence type="ECO:0000259" key="1">
    <source>
        <dbReference type="Pfam" id="PF08241"/>
    </source>
</evidence>
<dbReference type="CDD" id="cd02440">
    <property type="entry name" value="AdoMet_MTases"/>
    <property type="match status" value="1"/>
</dbReference>
<dbReference type="SUPFAM" id="SSF53335">
    <property type="entry name" value="S-adenosyl-L-methionine-dependent methyltransferases"/>
    <property type="match status" value="1"/>
</dbReference>
<keyword evidence="2" id="KW-0808">Transferase</keyword>
<dbReference type="InterPro" id="IPR029063">
    <property type="entry name" value="SAM-dependent_MTases_sf"/>
</dbReference>
<proteinExistence type="predicted"/>
<comment type="caution">
    <text evidence="2">The sequence shown here is derived from an EMBL/GenBank/DDBJ whole genome shotgun (WGS) entry which is preliminary data.</text>
</comment>
<dbReference type="GO" id="GO:0008757">
    <property type="term" value="F:S-adenosylmethionine-dependent methyltransferase activity"/>
    <property type="evidence" value="ECO:0007669"/>
    <property type="project" value="InterPro"/>
</dbReference>
<evidence type="ECO:0000313" key="3">
    <source>
        <dbReference type="Proteomes" id="UP000292781"/>
    </source>
</evidence>
<dbReference type="OrthoDB" id="9800231at2"/>
<dbReference type="Gene3D" id="3.40.50.150">
    <property type="entry name" value="Vaccinia Virus protein VP39"/>
    <property type="match status" value="1"/>
</dbReference>